<dbReference type="PANTHER" id="PTHR43857">
    <property type="entry name" value="BLR7761 PROTEIN"/>
    <property type="match status" value="1"/>
</dbReference>
<reference evidence="1 2" key="1">
    <citation type="submission" date="2016-03" db="EMBL/GenBank/DDBJ databases">
        <title>Genome sequencing of Devosia sp. S37.</title>
        <authorList>
            <person name="Mohd Nor M."/>
        </authorList>
    </citation>
    <scope>NUCLEOTIDE SEQUENCE [LARGE SCALE GENOMIC DNA]</scope>
    <source>
        <strain evidence="1 2">S37</strain>
    </source>
</reference>
<dbReference type="PANTHER" id="PTHR43857:SF1">
    <property type="entry name" value="YJGH FAMILY PROTEIN"/>
    <property type="match status" value="1"/>
</dbReference>
<dbReference type="Proteomes" id="UP000078389">
    <property type="component" value="Unassembled WGS sequence"/>
</dbReference>
<dbReference type="SUPFAM" id="SSF55298">
    <property type="entry name" value="YjgF-like"/>
    <property type="match status" value="1"/>
</dbReference>
<dbReference type="Pfam" id="PF01042">
    <property type="entry name" value="Ribonuc_L-PSP"/>
    <property type="match status" value="1"/>
</dbReference>
<name>A0A178I230_9HYPH</name>
<dbReference type="EMBL" id="LVVY01000065">
    <property type="protein sequence ID" value="OAM79069.1"/>
    <property type="molecule type" value="Genomic_DNA"/>
</dbReference>
<dbReference type="CDD" id="cd00448">
    <property type="entry name" value="YjgF_YER057c_UK114_family"/>
    <property type="match status" value="1"/>
</dbReference>
<evidence type="ECO:0000313" key="2">
    <source>
        <dbReference type="Proteomes" id="UP000078389"/>
    </source>
</evidence>
<dbReference type="InterPro" id="IPR006175">
    <property type="entry name" value="YjgF/YER057c/UK114"/>
</dbReference>
<comment type="caution">
    <text evidence="1">The sequence shown here is derived from an EMBL/GenBank/DDBJ whole genome shotgun (WGS) entry which is preliminary data.</text>
</comment>
<proteinExistence type="predicted"/>
<gene>
    <name evidence="1" type="ORF">A3840_04435</name>
</gene>
<sequence>MTHQFIQPDNWAKPIGYANGISTRGRIVQVGGQVGWDENCEFHSDDFVDQVRQALKNIVTVLEKADAKPEHIIQLTWYFTDRHAYKSRLKEIGAAYRETIGRHFPPMAAVQVVALMEDRAKIEIVALAVVPHDL</sequence>
<dbReference type="STRING" id="1770058.A3840_04435"/>
<accession>A0A178I230</accession>
<evidence type="ECO:0000313" key="1">
    <source>
        <dbReference type="EMBL" id="OAM79069.1"/>
    </source>
</evidence>
<dbReference type="Gene3D" id="3.30.1330.40">
    <property type="entry name" value="RutC-like"/>
    <property type="match status" value="1"/>
</dbReference>
<dbReference type="InterPro" id="IPR035959">
    <property type="entry name" value="RutC-like_sf"/>
</dbReference>
<dbReference type="OrthoDB" id="9803101at2"/>
<protein>
    <submittedName>
        <fullName evidence="1">Enamine deaminase RidA</fullName>
    </submittedName>
</protein>
<dbReference type="AlphaFoldDB" id="A0A178I230"/>
<organism evidence="1 2">
    <name type="scientific">Devosia elaeis</name>
    <dbReference type="NCBI Taxonomy" id="1770058"/>
    <lineage>
        <taxon>Bacteria</taxon>
        <taxon>Pseudomonadati</taxon>
        <taxon>Pseudomonadota</taxon>
        <taxon>Alphaproteobacteria</taxon>
        <taxon>Hyphomicrobiales</taxon>
        <taxon>Devosiaceae</taxon>
        <taxon>Devosia</taxon>
    </lineage>
</organism>
<dbReference type="RefSeq" id="WP_067452483.1">
    <property type="nucleotide sequence ID" value="NZ_LVVY01000065.1"/>
</dbReference>
<keyword evidence="2" id="KW-1185">Reference proteome</keyword>